<dbReference type="Proteomes" id="UP000284403">
    <property type="component" value="Unassembled WGS sequence"/>
</dbReference>
<keyword evidence="1" id="KW-0863">Zinc-finger</keyword>
<sequence length="224" mass="25480">MAKRERSPSLPKQTARRRKRGGRRRRKKQRREVNPPAVPATFACHICTKNHWTVACPRLRRNPEEFPLMDRKKGCWKCAQRGHPSAQCPVKKYRCADCGGLHDTRDCEFDHKSEEWHEFYDPNTQHVFYSHSETHEVQWTPPTHRLDVVLWFCPNCNILLPMTVPECVTCHAPRMESKVSSHSSSSGSSSASSSSASASDNEAEEEGDDDDDDDESRSSAGGEK</sequence>
<dbReference type="SUPFAM" id="SSF51045">
    <property type="entry name" value="WW domain"/>
    <property type="match status" value="1"/>
</dbReference>
<dbReference type="RefSeq" id="XP_029225275.1">
    <property type="nucleotide sequence ID" value="XM_029374610.1"/>
</dbReference>
<feature type="domain" description="CCHC-type" evidence="4">
    <location>
        <begin position="75"/>
        <end position="89"/>
    </location>
</feature>
<evidence type="ECO:0008006" key="7">
    <source>
        <dbReference type="Google" id="ProtNLM"/>
    </source>
</evidence>
<dbReference type="Gene3D" id="2.20.70.10">
    <property type="match status" value="1"/>
</dbReference>
<dbReference type="GeneID" id="40321362"/>
<feature type="compositionally biased region" description="Low complexity" evidence="2">
    <location>
        <begin position="180"/>
        <end position="200"/>
    </location>
</feature>
<gene>
    <name evidence="5" type="ORF">Tco025E_07751</name>
</gene>
<dbReference type="PROSITE" id="PS50158">
    <property type="entry name" value="ZF_CCHC"/>
    <property type="match status" value="1"/>
</dbReference>
<dbReference type="EMBL" id="MKKU01000631">
    <property type="protein sequence ID" value="RNF05578.1"/>
    <property type="molecule type" value="Genomic_DNA"/>
</dbReference>
<dbReference type="Gene3D" id="4.10.60.10">
    <property type="entry name" value="Zinc finger, CCHC-type"/>
    <property type="match status" value="1"/>
</dbReference>
<dbReference type="AlphaFoldDB" id="A0A3R7KCY4"/>
<dbReference type="InterPro" id="IPR036020">
    <property type="entry name" value="WW_dom_sf"/>
</dbReference>
<feature type="region of interest" description="Disordered" evidence="2">
    <location>
        <begin position="1"/>
        <end position="35"/>
    </location>
</feature>
<dbReference type="GO" id="GO:0008270">
    <property type="term" value="F:zinc ion binding"/>
    <property type="evidence" value="ECO:0007669"/>
    <property type="project" value="UniProtKB-KW"/>
</dbReference>
<dbReference type="OrthoDB" id="272092at2759"/>
<keyword evidence="1" id="KW-0862">Zinc</keyword>
<name>A0A3R7KCY4_9TRYP</name>
<organism evidence="5 6">
    <name type="scientific">Trypanosoma conorhini</name>
    <dbReference type="NCBI Taxonomy" id="83891"/>
    <lineage>
        <taxon>Eukaryota</taxon>
        <taxon>Discoba</taxon>
        <taxon>Euglenozoa</taxon>
        <taxon>Kinetoplastea</taxon>
        <taxon>Metakinetoplastina</taxon>
        <taxon>Trypanosomatida</taxon>
        <taxon>Trypanosomatidae</taxon>
        <taxon>Trypanosoma</taxon>
    </lineage>
</organism>
<evidence type="ECO:0000313" key="5">
    <source>
        <dbReference type="EMBL" id="RNF05578.1"/>
    </source>
</evidence>
<proteinExistence type="predicted"/>
<keyword evidence="6" id="KW-1185">Reference proteome</keyword>
<evidence type="ECO:0000256" key="1">
    <source>
        <dbReference type="PROSITE-ProRule" id="PRU00047"/>
    </source>
</evidence>
<evidence type="ECO:0000256" key="2">
    <source>
        <dbReference type="SAM" id="MobiDB-lite"/>
    </source>
</evidence>
<keyword evidence="1" id="KW-0479">Metal-binding</keyword>
<dbReference type="PROSITE" id="PS50020">
    <property type="entry name" value="WW_DOMAIN_2"/>
    <property type="match status" value="1"/>
</dbReference>
<evidence type="ECO:0000259" key="3">
    <source>
        <dbReference type="PROSITE" id="PS50020"/>
    </source>
</evidence>
<reference evidence="5 6" key="1">
    <citation type="journal article" date="2018" name="BMC Genomics">
        <title>Genomic comparison of Trypanosoma conorhini and Trypanosoma rangeli to Trypanosoma cruzi strains of high and low virulence.</title>
        <authorList>
            <person name="Bradwell K.R."/>
            <person name="Koparde V.N."/>
            <person name="Matveyev A.V."/>
            <person name="Serrano M.G."/>
            <person name="Alves J.M."/>
            <person name="Parikh H."/>
            <person name="Huang B."/>
            <person name="Lee V."/>
            <person name="Espinosa-Alvarez O."/>
            <person name="Ortiz P.A."/>
            <person name="Costa-Martins A.G."/>
            <person name="Teixeira M.M."/>
            <person name="Buck G.A."/>
        </authorList>
    </citation>
    <scope>NUCLEOTIDE SEQUENCE [LARGE SCALE GENOMIC DNA]</scope>
    <source>
        <strain evidence="5 6">025E</strain>
    </source>
</reference>
<evidence type="ECO:0000313" key="6">
    <source>
        <dbReference type="Proteomes" id="UP000284403"/>
    </source>
</evidence>
<evidence type="ECO:0000259" key="4">
    <source>
        <dbReference type="PROSITE" id="PS50158"/>
    </source>
</evidence>
<accession>A0A3R7KCY4</accession>
<dbReference type="InterPro" id="IPR001202">
    <property type="entry name" value="WW_dom"/>
</dbReference>
<feature type="compositionally biased region" description="Acidic residues" evidence="2">
    <location>
        <begin position="201"/>
        <end position="215"/>
    </location>
</feature>
<feature type="region of interest" description="Disordered" evidence="2">
    <location>
        <begin position="178"/>
        <end position="224"/>
    </location>
</feature>
<comment type="caution">
    <text evidence="5">The sequence shown here is derived from an EMBL/GenBank/DDBJ whole genome shotgun (WGS) entry which is preliminary data.</text>
</comment>
<protein>
    <recommendedName>
        <fullName evidence="7">CCHC-type domain-containing protein</fullName>
    </recommendedName>
</protein>
<dbReference type="GO" id="GO:0003676">
    <property type="term" value="F:nucleic acid binding"/>
    <property type="evidence" value="ECO:0007669"/>
    <property type="project" value="InterPro"/>
</dbReference>
<dbReference type="InterPro" id="IPR001878">
    <property type="entry name" value="Znf_CCHC"/>
</dbReference>
<feature type="compositionally biased region" description="Basic residues" evidence="2">
    <location>
        <begin position="14"/>
        <end position="30"/>
    </location>
</feature>
<feature type="domain" description="WW" evidence="3">
    <location>
        <begin position="116"/>
        <end position="144"/>
    </location>
</feature>